<keyword evidence="3" id="KW-0862">Zinc</keyword>
<dbReference type="InterPro" id="IPR004333">
    <property type="entry name" value="SBP_dom"/>
</dbReference>
<dbReference type="InterPro" id="IPR044817">
    <property type="entry name" value="SBP-like"/>
</dbReference>
<dbReference type="PANTHER" id="PTHR31251:SF102">
    <property type="entry name" value="SBP-TYPE DOMAIN-CONTAINING PROTEIN"/>
    <property type="match status" value="1"/>
</dbReference>
<dbReference type="SUPFAM" id="SSF103612">
    <property type="entry name" value="SBT domain"/>
    <property type="match status" value="1"/>
</dbReference>
<sequence>MESWSYGSEGKGLSFADEMDLAVDASGSRKALLGRDIKPFTDSEAVESMEFMDFGFSHMNKKPFYGNTSLGFGAEFANESAKKLVSPTCMFTSSSYYGEEESGSKQSSSLMEFNSQGPSLIDLKLGRLTDYRDAQHGRHLKETFVVSSVCSGMTAKKARTTSSPCCQVHGCNKDIRSSKDYHKRHKVAINGIEQRFCQQCSRFRLLAEFDDRRRSCRTLLAGHNELKGSLHSMLFLENGVTCCRHIKSSVSHTHCKWPVCSKSSFYMHGIGKQYVPGTFSLEAEACNDPNVVEELYGVSHLDCTLSLLSAQS</sequence>
<dbReference type="InterPro" id="IPR036893">
    <property type="entry name" value="SBP_sf"/>
</dbReference>
<feature type="domain" description="SBP-type" evidence="5">
    <location>
        <begin position="163"/>
        <end position="230"/>
    </location>
</feature>
<evidence type="ECO:0000313" key="6">
    <source>
        <dbReference type="EMBL" id="MBA0613368.1"/>
    </source>
</evidence>
<proteinExistence type="predicted"/>
<dbReference type="AlphaFoldDB" id="A0A7J8RHP6"/>
<evidence type="ECO:0000256" key="4">
    <source>
        <dbReference type="PROSITE-ProRule" id="PRU00470"/>
    </source>
</evidence>
<keyword evidence="1" id="KW-0479">Metal-binding</keyword>
<evidence type="ECO:0000313" key="7">
    <source>
        <dbReference type="Proteomes" id="UP000593561"/>
    </source>
</evidence>
<dbReference type="Pfam" id="PF03110">
    <property type="entry name" value="SBP"/>
    <property type="match status" value="1"/>
</dbReference>
<keyword evidence="2 4" id="KW-0863">Zinc-finger</keyword>
<reference evidence="6 7" key="1">
    <citation type="journal article" date="2019" name="Genome Biol. Evol.">
        <title>Insights into the evolution of the New World diploid cottons (Gossypium, subgenus Houzingenia) based on genome sequencing.</title>
        <authorList>
            <person name="Grover C.E."/>
            <person name="Arick M.A. 2nd"/>
            <person name="Thrash A."/>
            <person name="Conover J.L."/>
            <person name="Sanders W.S."/>
            <person name="Peterson D.G."/>
            <person name="Frelichowski J.E."/>
            <person name="Scheffler J.A."/>
            <person name="Scheffler B.E."/>
            <person name="Wendel J.F."/>
        </authorList>
    </citation>
    <scope>NUCLEOTIDE SEQUENCE [LARGE SCALE GENOMIC DNA]</scope>
    <source>
        <strain evidence="6">27</strain>
        <tissue evidence="6">Leaf</tissue>
    </source>
</reference>
<evidence type="ECO:0000259" key="5">
    <source>
        <dbReference type="PROSITE" id="PS51141"/>
    </source>
</evidence>
<dbReference type="GO" id="GO:0005634">
    <property type="term" value="C:nucleus"/>
    <property type="evidence" value="ECO:0007669"/>
    <property type="project" value="InterPro"/>
</dbReference>
<gene>
    <name evidence="6" type="ORF">Godav_013813</name>
</gene>
<dbReference type="Proteomes" id="UP000593561">
    <property type="component" value="Unassembled WGS sequence"/>
</dbReference>
<evidence type="ECO:0000256" key="3">
    <source>
        <dbReference type="ARBA" id="ARBA00022833"/>
    </source>
</evidence>
<protein>
    <recommendedName>
        <fullName evidence="5">SBP-type domain-containing protein</fullName>
    </recommendedName>
</protein>
<evidence type="ECO:0000256" key="2">
    <source>
        <dbReference type="ARBA" id="ARBA00022771"/>
    </source>
</evidence>
<dbReference type="Gene3D" id="4.10.1100.10">
    <property type="entry name" value="Transcription factor, SBP-box domain"/>
    <property type="match status" value="1"/>
</dbReference>
<dbReference type="GO" id="GO:0003677">
    <property type="term" value="F:DNA binding"/>
    <property type="evidence" value="ECO:0007669"/>
    <property type="project" value="InterPro"/>
</dbReference>
<keyword evidence="7" id="KW-1185">Reference proteome</keyword>
<dbReference type="PROSITE" id="PS51141">
    <property type="entry name" value="ZF_SBP"/>
    <property type="match status" value="1"/>
</dbReference>
<accession>A0A7J8RHP6</accession>
<dbReference type="PANTHER" id="PTHR31251">
    <property type="entry name" value="SQUAMOSA PROMOTER-BINDING-LIKE PROTEIN 4"/>
    <property type="match status" value="1"/>
</dbReference>
<organism evidence="6 7">
    <name type="scientific">Gossypium davidsonii</name>
    <name type="common">Davidson's cotton</name>
    <name type="synonym">Gossypium klotzschianum subsp. davidsonii</name>
    <dbReference type="NCBI Taxonomy" id="34287"/>
    <lineage>
        <taxon>Eukaryota</taxon>
        <taxon>Viridiplantae</taxon>
        <taxon>Streptophyta</taxon>
        <taxon>Embryophyta</taxon>
        <taxon>Tracheophyta</taxon>
        <taxon>Spermatophyta</taxon>
        <taxon>Magnoliopsida</taxon>
        <taxon>eudicotyledons</taxon>
        <taxon>Gunneridae</taxon>
        <taxon>Pentapetalae</taxon>
        <taxon>rosids</taxon>
        <taxon>malvids</taxon>
        <taxon>Malvales</taxon>
        <taxon>Malvaceae</taxon>
        <taxon>Malvoideae</taxon>
        <taxon>Gossypium</taxon>
    </lineage>
</organism>
<dbReference type="GO" id="GO:0008270">
    <property type="term" value="F:zinc ion binding"/>
    <property type="evidence" value="ECO:0007669"/>
    <property type="project" value="UniProtKB-KW"/>
</dbReference>
<dbReference type="EMBL" id="JABFAC010000005">
    <property type="protein sequence ID" value="MBA0613368.1"/>
    <property type="molecule type" value="Genomic_DNA"/>
</dbReference>
<comment type="caution">
    <text evidence="6">The sequence shown here is derived from an EMBL/GenBank/DDBJ whole genome shotgun (WGS) entry which is preliminary data.</text>
</comment>
<name>A0A7J8RHP6_GOSDV</name>
<evidence type="ECO:0000256" key="1">
    <source>
        <dbReference type="ARBA" id="ARBA00022723"/>
    </source>
</evidence>